<accession>A0ABT7SLI5</accession>
<dbReference type="InterPro" id="IPR008254">
    <property type="entry name" value="Flavodoxin/NO_synth"/>
</dbReference>
<comment type="caution">
    <text evidence="4">The sequence shown here is derived from an EMBL/GenBank/DDBJ whole genome shotgun (WGS) entry which is preliminary data.</text>
</comment>
<dbReference type="RefSeq" id="WP_289409671.1">
    <property type="nucleotide sequence ID" value="NZ_JAUCDY010000001.1"/>
</dbReference>
<proteinExistence type="predicted"/>
<protein>
    <submittedName>
        <fullName evidence="4">Flavodoxin domain-containing protein</fullName>
    </submittedName>
</protein>
<name>A0ABT7SLI5_9GAMM</name>
<dbReference type="PROSITE" id="PS50902">
    <property type="entry name" value="FLAVODOXIN_LIKE"/>
    <property type="match status" value="1"/>
</dbReference>
<dbReference type="Pfam" id="PF00258">
    <property type="entry name" value="Flavodoxin_1"/>
    <property type="match status" value="1"/>
</dbReference>
<evidence type="ECO:0000313" key="4">
    <source>
        <dbReference type="EMBL" id="MDM7857043.1"/>
    </source>
</evidence>
<dbReference type="Gene3D" id="3.40.50.360">
    <property type="match status" value="1"/>
</dbReference>
<feature type="domain" description="Flavodoxin-like" evidence="3">
    <location>
        <begin position="3"/>
        <end position="145"/>
    </location>
</feature>
<evidence type="ECO:0000256" key="2">
    <source>
        <dbReference type="ARBA" id="ARBA00022643"/>
    </source>
</evidence>
<evidence type="ECO:0000259" key="3">
    <source>
        <dbReference type="PROSITE" id="PS50902"/>
    </source>
</evidence>
<organism evidence="4 5">
    <name type="scientific">Thiopseudomonas acetoxidans</name>
    <dbReference type="NCBI Taxonomy" id="3041622"/>
    <lineage>
        <taxon>Bacteria</taxon>
        <taxon>Pseudomonadati</taxon>
        <taxon>Pseudomonadota</taxon>
        <taxon>Gammaproteobacteria</taxon>
        <taxon>Pseudomonadales</taxon>
        <taxon>Pseudomonadaceae</taxon>
        <taxon>Thiopseudomonas</taxon>
    </lineage>
</organism>
<dbReference type="EMBL" id="JAUCDY010000001">
    <property type="protein sequence ID" value="MDM7857043.1"/>
    <property type="molecule type" value="Genomic_DNA"/>
</dbReference>
<keyword evidence="2" id="KW-0288">FMN</keyword>
<sequence>MKLVVISGTVFGTSEEVAYHAVELLLKAGIEVEYKQQWQLDELVAADPQALLFISSTTGMGEMPPALQLLTVQLEDRLPSWAGRPAGIIALGDSSYGETFCAAGEQLHELCGLLGLVELQEMLRLDASETVTQAQDSEPWVERFAAELTAWESV</sequence>
<keyword evidence="1" id="KW-0285">Flavoprotein</keyword>
<dbReference type="SUPFAM" id="SSF52218">
    <property type="entry name" value="Flavoproteins"/>
    <property type="match status" value="1"/>
</dbReference>
<keyword evidence="5" id="KW-1185">Reference proteome</keyword>
<gene>
    <name evidence="4" type="ORF">QEZ41_01925</name>
</gene>
<evidence type="ECO:0000313" key="5">
    <source>
        <dbReference type="Proteomes" id="UP001241056"/>
    </source>
</evidence>
<evidence type="ECO:0000256" key="1">
    <source>
        <dbReference type="ARBA" id="ARBA00022630"/>
    </source>
</evidence>
<dbReference type="InterPro" id="IPR029039">
    <property type="entry name" value="Flavoprotein-like_sf"/>
</dbReference>
<reference evidence="4 5" key="1">
    <citation type="submission" date="2023-06" db="EMBL/GenBank/DDBJ databases">
        <title>Thiopseudomonas sp. CY1220 draft genome sequence.</title>
        <authorList>
            <person name="Zhao G."/>
            <person name="An M."/>
        </authorList>
    </citation>
    <scope>NUCLEOTIDE SEQUENCE [LARGE SCALE GENOMIC DNA]</scope>
    <source>
        <strain evidence="4 5">CY1220</strain>
    </source>
</reference>
<dbReference type="Proteomes" id="UP001241056">
    <property type="component" value="Unassembled WGS sequence"/>
</dbReference>